<reference evidence="4" key="1">
    <citation type="submission" date="2023-12" db="EMBL/GenBank/DDBJ databases">
        <title>Genome assembly of Anisodus tanguticus.</title>
        <authorList>
            <person name="Wang Y.-J."/>
        </authorList>
    </citation>
    <scope>NUCLEOTIDE SEQUENCE</scope>
    <source>
        <strain evidence="4">KB-2021</strain>
        <tissue evidence="4">Leaf</tissue>
    </source>
</reference>
<dbReference type="Pfam" id="PF00013">
    <property type="entry name" value="KH_1"/>
    <property type="match status" value="1"/>
</dbReference>
<organism evidence="4 5">
    <name type="scientific">Anisodus tanguticus</name>
    <dbReference type="NCBI Taxonomy" id="243964"/>
    <lineage>
        <taxon>Eukaryota</taxon>
        <taxon>Viridiplantae</taxon>
        <taxon>Streptophyta</taxon>
        <taxon>Embryophyta</taxon>
        <taxon>Tracheophyta</taxon>
        <taxon>Spermatophyta</taxon>
        <taxon>Magnoliopsida</taxon>
        <taxon>eudicotyledons</taxon>
        <taxon>Gunneridae</taxon>
        <taxon>Pentapetalae</taxon>
        <taxon>asterids</taxon>
        <taxon>lamiids</taxon>
        <taxon>Solanales</taxon>
        <taxon>Solanaceae</taxon>
        <taxon>Solanoideae</taxon>
        <taxon>Hyoscyameae</taxon>
        <taxon>Anisodus</taxon>
    </lineage>
</organism>
<dbReference type="Gene3D" id="3.30.310.210">
    <property type="match status" value="1"/>
</dbReference>
<dbReference type="InterPro" id="IPR004088">
    <property type="entry name" value="KH_dom_type_1"/>
</dbReference>
<dbReference type="EMBL" id="JAVYJV010000003">
    <property type="protein sequence ID" value="KAK4373900.1"/>
    <property type="molecule type" value="Genomic_DNA"/>
</dbReference>
<dbReference type="GO" id="GO:0003723">
    <property type="term" value="F:RNA binding"/>
    <property type="evidence" value="ECO:0007669"/>
    <property type="project" value="UniProtKB-UniRule"/>
</dbReference>
<gene>
    <name evidence="4" type="ORF">RND71_004577</name>
</gene>
<proteinExistence type="predicted"/>
<evidence type="ECO:0000256" key="1">
    <source>
        <dbReference type="PROSITE-ProRule" id="PRU00117"/>
    </source>
</evidence>
<keyword evidence="2" id="KW-0812">Transmembrane</keyword>
<evidence type="ECO:0000256" key="2">
    <source>
        <dbReference type="SAM" id="Phobius"/>
    </source>
</evidence>
<keyword evidence="2" id="KW-0472">Membrane</keyword>
<keyword evidence="5" id="KW-1185">Reference proteome</keyword>
<dbReference type="InterPro" id="IPR036612">
    <property type="entry name" value="KH_dom_type_1_sf"/>
</dbReference>
<feature type="transmembrane region" description="Helical" evidence="2">
    <location>
        <begin position="146"/>
        <end position="169"/>
    </location>
</feature>
<dbReference type="Proteomes" id="UP001291623">
    <property type="component" value="Unassembled WGS sequence"/>
</dbReference>
<name>A0AAE1VUW3_9SOLA</name>
<keyword evidence="1" id="KW-0694">RNA-binding</keyword>
<protein>
    <recommendedName>
        <fullName evidence="3">K Homology domain-containing protein</fullName>
    </recommendedName>
</protein>
<keyword evidence="2" id="KW-1133">Transmembrane helix</keyword>
<sequence>MKEILVHENPEQRHSPAQEALMRVQGRIAEIGFEPGAAVVSRLLVHARHMSCLIGNGSILIAELRRVTGASIHIFPREQSPKYGSHIEEVLQVIGSMQSVQDALFQITCRLRDAMFPVKPHVSNIARSIFPPTLKFHPHHSGQGTILLLLVTTRLLGTLMIVLPISMAMREKGMFRFLIDLLHLEDGVLRPSILDNTAGVADCNCARTHQFLIYLGKFIPFGDASLIILVQL</sequence>
<evidence type="ECO:0000313" key="4">
    <source>
        <dbReference type="EMBL" id="KAK4373900.1"/>
    </source>
</evidence>
<evidence type="ECO:0000313" key="5">
    <source>
        <dbReference type="Proteomes" id="UP001291623"/>
    </source>
</evidence>
<evidence type="ECO:0000259" key="3">
    <source>
        <dbReference type="SMART" id="SM00322"/>
    </source>
</evidence>
<comment type="caution">
    <text evidence="4">The sequence shown here is derived from an EMBL/GenBank/DDBJ whole genome shotgun (WGS) entry which is preliminary data.</text>
</comment>
<dbReference type="AlphaFoldDB" id="A0AAE1VUW3"/>
<dbReference type="SUPFAM" id="SSF54791">
    <property type="entry name" value="Eukaryotic type KH-domain (KH-domain type I)"/>
    <property type="match status" value="1"/>
</dbReference>
<dbReference type="PROSITE" id="PS50084">
    <property type="entry name" value="KH_TYPE_1"/>
    <property type="match status" value="1"/>
</dbReference>
<feature type="domain" description="K Homology" evidence="3">
    <location>
        <begin position="37"/>
        <end position="112"/>
    </location>
</feature>
<accession>A0AAE1VUW3</accession>
<dbReference type="SMART" id="SM00322">
    <property type="entry name" value="KH"/>
    <property type="match status" value="1"/>
</dbReference>
<dbReference type="InterPro" id="IPR004087">
    <property type="entry name" value="KH_dom"/>
</dbReference>